<dbReference type="CDD" id="cd07103">
    <property type="entry name" value="ALDH_F5_SSADH_GabD"/>
    <property type="match status" value="1"/>
</dbReference>
<dbReference type="PANTHER" id="PTHR43353:SF5">
    <property type="entry name" value="SUCCINATE-SEMIALDEHYDE DEHYDROGENASE, MITOCHONDRIAL"/>
    <property type="match status" value="1"/>
</dbReference>
<dbReference type="RefSeq" id="WP_183207148.1">
    <property type="nucleotide sequence ID" value="NZ_JAAAMM010000002.1"/>
</dbReference>
<reference evidence="4 5" key="1">
    <citation type="submission" date="2020-08" db="EMBL/GenBank/DDBJ databases">
        <title>Genomic Encyclopedia of Type Strains, Phase IV (KMG-IV): sequencing the most valuable type-strain genomes for metagenomic binning, comparative biology and taxonomic classification.</title>
        <authorList>
            <person name="Goeker M."/>
        </authorList>
    </citation>
    <scope>NUCLEOTIDE SEQUENCE [LARGE SCALE GENOMIC DNA]</scope>
    <source>
        <strain evidence="4 5">DSM 103570</strain>
    </source>
</reference>
<sequence length="494" mass="52354">MTESPNVARLYIDGTWRHATGNATAAVINPATEGEMGRVCRAQAEDLDAALEAAARGFEIWRNTTAYERARIIRRAVDIIRTRKSDIARLMTLEQGKPLAEAEGEIATSADNTEWMAEEALHACGRVLPRRTAGTDQIVRREPVGPVAAFCPWNFPALTPMRKIAGALAAGCSIIVKPSEETPFTAVALVEAFAEAGVPAGVINLVFGRASQVSQHLIASPIIRKITFTGSTPIGKLLLAQAAEGVKRATMELGGHAPVVVYDDVDVPAAARLAVTAKFRNAGQVCTSPTRFYVQSGIYREFVDAFREAASALKVGDGLTDGVQMGPVANARALETAEAFVADARSVGARVECGGARIGERGYFYQPTVLSDVPDAARIMSDEPFGPIAPLAVFESENEVKDKVNGLPFGLAAYVMTRSLKRATEMSEALEAGMVVVNGFTVSTPASPFGGVKESGYGSEGGSEGLDSYLVTKSITTRFGGVDLDPANGRETAR</sequence>
<evidence type="ECO:0000256" key="1">
    <source>
        <dbReference type="ARBA" id="ARBA00009986"/>
    </source>
</evidence>
<dbReference type="GO" id="GO:0004777">
    <property type="term" value="F:succinate-semialdehyde dehydrogenase (NAD+) activity"/>
    <property type="evidence" value="ECO:0007669"/>
    <property type="project" value="TreeGrafter"/>
</dbReference>
<dbReference type="GO" id="GO:0009450">
    <property type="term" value="P:gamma-aminobutyric acid catabolic process"/>
    <property type="evidence" value="ECO:0007669"/>
    <property type="project" value="TreeGrafter"/>
</dbReference>
<name>A0A7W6MP33_9HYPH</name>
<dbReference type="GO" id="GO:0102810">
    <property type="term" value="F:glutarate-semialdehyde dehydrogenase (NADP+) activity"/>
    <property type="evidence" value="ECO:0007669"/>
    <property type="project" value="UniProtKB-EC"/>
</dbReference>
<dbReference type="FunFam" id="3.40.605.10:FF:000007">
    <property type="entry name" value="NAD/NADP-dependent betaine aldehyde dehydrogenase"/>
    <property type="match status" value="1"/>
</dbReference>
<dbReference type="FunFam" id="3.40.309.10:FF:000009">
    <property type="entry name" value="Aldehyde dehydrogenase A"/>
    <property type="match status" value="1"/>
</dbReference>
<comment type="similarity">
    <text evidence="1">Belongs to the aldehyde dehydrogenase family.</text>
</comment>
<organism evidence="4 5">
    <name type="scientific">Aurantimonas endophytica</name>
    <dbReference type="NCBI Taxonomy" id="1522175"/>
    <lineage>
        <taxon>Bacteria</taxon>
        <taxon>Pseudomonadati</taxon>
        <taxon>Pseudomonadota</taxon>
        <taxon>Alphaproteobacteria</taxon>
        <taxon>Hyphomicrobiales</taxon>
        <taxon>Aurantimonadaceae</taxon>
        <taxon>Aurantimonas</taxon>
    </lineage>
</organism>
<keyword evidence="2 4" id="KW-0560">Oxidoreductase</keyword>
<feature type="domain" description="Aldehyde dehydrogenase" evidence="3">
    <location>
        <begin position="16"/>
        <end position="475"/>
    </location>
</feature>
<dbReference type="EC" id="1.2.1.16" evidence="4"/>
<gene>
    <name evidence="4" type="ORF">GGR03_001655</name>
</gene>
<dbReference type="EC" id="1.2.1.20" evidence="4"/>
<dbReference type="GO" id="GO:0036243">
    <property type="term" value="F:succinate-semialdehyde dehydrogenase (NADP+) activity"/>
    <property type="evidence" value="ECO:0007669"/>
    <property type="project" value="UniProtKB-EC"/>
</dbReference>
<dbReference type="Gene3D" id="3.40.309.10">
    <property type="entry name" value="Aldehyde Dehydrogenase, Chain A, domain 2"/>
    <property type="match status" value="1"/>
</dbReference>
<evidence type="ECO:0000313" key="4">
    <source>
        <dbReference type="EMBL" id="MBB4002580.1"/>
    </source>
</evidence>
<dbReference type="InterPro" id="IPR050740">
    <property type="entry name" value="Aldehyde_DH_Superfamily"/>
</dbReference>
<dbReference type="SUPFAM" id="SSF53720">
    <property type="entry name" value="ALDH-like"/>
    <property type="match status" value="1"/>
</dbReference>
<comment type="caution">
    <text evidence="4">The sequence shown here is derived from an EMBL/GenBank/DDBJ whole genome shotgun (WGS) entry which is preliminary data.</text>
</comment>
<dbReference type="InterPro" id="IPR016161">
    <property type="entry name" value="Ald_DH/histidinol_DH"/>
</dbReference>
<evidence type="ECO:0000313" key="5">
    <source>
        <dbReference type="Proteomes" id="UP000588647"/>
    </source>
</evidence>
<dbReference type="EMBL" id="JACIEM010000002">
    <property type="protein sequence ID" value="MBB4002580.1"/>
    <property type="molecule type" value="Genomic_DNA"/>
</dbReference>
<keyword evidence="5" id="KW-1185">Reference proteome</keyword>
<dbReference type="Gene3D" id="3.40.605.10">
    <property type="entry name" value="Aldehyde Dehydrogenase, Chain A, domain 1"/>
    <property type="match status" value="1"/>
</dbReference>
<evidence type="ECO:0000256" key="2">
    <source>
        <dbReference type="ARBA" id="ARBA00023002"/>
    </source>
</evidence>
<dbReference type="PANTHER" id="PTHR43353">
    <property type="entry name" value="SUCCINATE-SEMIALDEHYDE DEHYDROGENASE, MITOCHONDRIAL"/>
    <property type="match status" value="1"/>
</dbReference>
<accession>A0A7W6MP33</accession>
<dbReference type="EC" id="1.2.1.79" evidence="4"/>
<dbReference type="InterPro" id="IPR015590">
    <property type="entry name" value="Aldehyde_DH_dom"/>
</dbReference>
<protein>
    <submittedName>
        <fullName evidence="4">Succinate-semialdehyde dehydrogenase/glutarate-semialdehyde dehydrogenase</fullName>
        <ecNumber evidence="4">1.2.1.16</ecNumber>
        <ecNumber evidence="4">1.2.1.20</ecNumber>
        <ecNumber evidence="4">1.2.1.79</ecNumber>
    </submittedName>
</protein>
<dbReference type="InterPro" id="IPR016163">
    <property type="entry name" value="Ald_DH_C"/>
</dbReference>
<dbReference type="Proteomes" id="UP000588647">
    <property type="component" value="Unassembled WGS sequence"/>
</dbReference>
<proteinExistence type="inferred from homology"/>
<dbReference type="Pfam" id="PF00171">
    <property type="entry name" value="Aldedh"/>
    <property type="match status" value="1"/>
</dbReference>
<dbReference type="InterPro" id="IPR016162">
    <property type="entry name" value="Ald_DH_N"/>
</dbReference>
<dbReference type="AlphaFoldDB" id="A0A7W6MP33"/>
<evidence type="ECO:0000259" key="3">
    <source>
        <dbReference type="Pfam" id="PF00171"/>
    </source>
</evidence>